<feature type="compositionally biased region" description="Low complexity" evidence="1">
    <location>
        <begin position="146"/>
        <end position="161"/>
    </location>
</feature>
<dbReference type="SMART" id="SM00353">
    <property type="entry name" value="HLH"/>
    <property type="match status" value="1"/>
</dbReference>
<dbReference type="CDD" id="cd11390">
    <property type="entry name" value="bHLH_TS"/>
    <property type="match status" value="1"/>
</dbReference>
<dbReference type="GO" id="GO:0061564">
    <property type="term" value="P:axon development"/>
    <property type="evidence" value="ECO:0007669"/>
    <property type="project" value="TreeGrafter"/>
</dbReference>
<dbReference type="PANTHER" id="PTHR19290:SF163">
    <property type="entry name" value="BASIC HELIX-LOOP-HELIX NEURAL TRANSCRIPTION FACTOR TAP"/>
    <property type="match status" value="1"/>
</dbReference>
<accession>A0A819XKW0</accession>
<dbReference type="GO" id="GO:0005634">
    <property type="term" value="C:nucleus"/>
    <property type="evidence" value="ECO:0007669"/>
    <property type="project" value="TreeGrafter"/>
</dbReference>
<dbReference type="InterPro" id="IPR050359">
    <property type="entry name" value="bHLH_transcription_factors"/>
</dbReference>
<proteinExistence type="predicted"/>
<dbReference type="EMBL" id="CAJOBP010000187">
    <property type="protein sequence ID" value="CAF4137621.1"/>
    <property type="molecule type" value="Genomic_DNA"/>
</dbReference>
<dbReference type="AlphaFoldDB" id="A0A819XKW0"/>
<gene>
    <name evidence="3" type="ORF">TIS948_LOCUS11206</name>
    <name evidence="4" type="ORF">UJA718_LOCUS2680</name>
</gene>
<feature type="region of interest" description="Disordered" evidence="1">
    <location>
        <begin position="125"/>
        <end position="161"/>
    </location>
</feature>
<reference evidence="4" key="1">
    <citation type="submission" date="2021-02" db="EMBL/GenBank/DDBJ databases">
        <authorList>
            <person name="Nowell W R."/>
        </authorList>
    </citation>
    <scope>NUCLEOTIDE SEQUENCE</scope>
</reference>
<name>A0A819XKW0_9BILA</name>
<evidence type="ECO:0000313" key="3">
    <source>
        <dbReference type="EMBL" id="CAF3178377.1"/>
    </source>
</evidence>
<dbReference type="OrthoDB" id="5969565at2759"/>
<dbReference type="GO" id="GO:0045944">
    <property type="term" value="P:positive regulation of transcription by RNA polymerase II"/>
    <property type="evidence" value="ECO:0007669"/>
    <property type="project" value="TreeGrafter"/>
</dbReference>
<feature type="domain" description="BHLH" evidence="2">
    <location>
        <begin position="52"/>
        <end position="119"/>
    </location>
</feature>
<sequence length="180" mass="20705">MNSSMDGNVIFKHNLSSSEDSASVSTFAAPTKSRRGRKRVTDPILATQLKHHRRSRANDRERTRMRLLNEALEHLRTLLPLESPVYYSSTDSSTNGPTLEDKLTKIETLRTASAYIRLLTDVLEDNNSNTSSSTSNAYSYTMPNTQQRQQQQQQQQQQQVYQHSSYFPYTSSYSYYNPYC</sequence>
<evidence type="ECO:0000256" key="1">
    <source>
        <dbReference type="SAM" id="MobiDB-lite"/>
    </source>
</evidence>
<dbReference type="Pfam" id="PF00010">
    <property type="entry name" value="HLH"/>
    <property type="match status" value="1"/>
</dbReference>
<evidence type="ECO:0000313" key="4">
    <source>
        <dbReference type="EMBL" id="CAF4137621.1"/>
    </source>
</evidence>
<dbReference type="GO" id="GO:0046983">
    <property type="term" value="F:protein dimerization activity"/>
    <property type="evidence" value="ECO:0007669"/>
    <property type="project" value="InterPro"/>
</dbReference>
<feature type="compositionally biased region" description="Low complexity" evidence="1">
    <location>
        <begin position="126"/>
        <end position="136"/>
    </location>
</feature>
<dbReference type="InterPro" id="IPR036638">
    <property type="entry name" value="HLH_DNA-bd_sf"/>
</dbReference>
<evidence type="ECO:0000259" key="2">
    <source>
        <dbReference type="PROSITE" id="PS50888"/>
    </source>
</evidence>
<dbReference type="InterPro" id="IPR011598">
    <property type="entry name" value="bHLH_dom"/>
</dbReference>
<dbReference type="Proteomes" id="UP000663873">
    <property type="component" value="Unassembled WGS sequence"/>
</dbReference>
<dbReference type="PANTHER" id="PTHR19290">
    <property type="entry name" value="BASIC HELIX-LOOP-HELIX PROTEIN NEUROGENIN-RELATED"/>
    <property type="match status" value="1"/>
</dbReference>
<dbReference type="SUPFAM" id="SSF47459">
    <property type="entry name" value="HLH, helix-loop-helix DNA-binding domain"/>
    <property type="match status" value="1"/>
</dbReference>
<dbReference type="EMBL" id="CAJNXB010001576">
    <property type="protein sequence ID" value="CAF3178377.1"/>
    <property type="molecule type" value="Genomic_DNA"/>
</dbReference>
<organism evidence="4 5">
    <name type="scientific">Rotaria socialis</name>
    <dbReference type="NCBI Taxonomy" id="392032"/>
    <lineage>
        <taxon>Eukaryota</taxon>
        <taxon>Metazoa</taxon>
        <taxon>Spiralia</taxon>
        <taxon>Gnathifera</taxon>
        <taxon>Rotifera</taxon>
        <taxon>Eurotatoria</taxon>
        <taxon>Bdelloidea</taxon>
        <taxon>Philodinida</taxon>
        <taxon>Philodinidae</taxon>
        <taxon>Rotaria</taxon>
    </lineage>
</organism>
<dbReference type="Gene3D" id="4.10.280.10">
    <property type="entry name" value="Helix-loop-helix DNA-binding domain"/>
    <property type="match status" value="1"/>
</dbReference>
<dbReference type="GO" id="GO:0000981">
    <property type="term" value="F:DNA-binding transcription factor activity, RNA polymerase II-specific"/>
    <property type="evidence" value="ECO:0007669"/>
    <property type="project" value="TreeGrafter"/>
</dbReference>
<comment type="caution">
    <text evidence="4">The sequence shown here is derived from an EMBL/GenBank/DDBJ whole genome shotgun (WGS) entry which is preliminary data.</text>
</comment>
<dbReference type="Proteomes" id="UP000663825">
    <property type="component" value="Unassembled WGS sequence"/>
</dbReference>
<keyword evidence="5" id="KW-1185">Reference proteome</keyword>
<protein>
    <recommendedName>
        <fullName evidence="2">BHLH domain-containing protein</fullName>
    </recommendedName>
</protein>
<dbReference type="GO" id="GO:0007423">
    <property type="term" value="P:sensory organ development"/>
    <property type="evidence" value="ECO:0007669"/>
    <property type="project" value="TreeGrafter"/>
</dbReference>
<dbReference type="GO" id="GO:0070888">
    <property type="term" value="F:E-box binding"/>
    <property type="evidence" value="ECO:0007669"/>
    <property type="project" value="TreeGrafter"/>
</dbReference>
<evidence type="ECO:0000313" key="5">
    <source>
        <dbReference type="Proteomes" id="UP000663873"/>
    </source>
</evidence>
<dbReference type="PROSITE" id="PS50888">
    <property type="entry name" value="BHLH"/>
    <property type="match status" value="1"/>
</dbReference>